<protein>
    <submittedName>
        <fullName evidence="1">Uncharacterized protein</fullName>
    </submittedName>
</protein>
<proteinExistence type="predicted"/>
<accession>A0A6B3L9M6</accession>
<dbReference type="AlphaFoldDB" id="A0A6B3L9M6"/>
<evidence type="ECO:0000313" key="2">
    <source>
        <dbReference type="Proteomes" id="UP000475117"/>
    </source>
</evidence>
<sequence>MSFSKSLTTEQKQTLADWASEGIGLSGMQKRIEAEFGVRMTYMDTRFLALDLGLKVLEPADIEAAKKAAEPQPEVVEEELEPEVIAPQGVQVSLDELVIPGAVVSGKVSFSDGEQASWMIDQMGRFSLVPKTEGYQPSQDDLRMFQAELSDLLKRKGM</sequence>
<reference evidence="1 2" key="1">
    <citation type="submission" date="2020-12" db="EMBL/GenBank/DDBJ databases">
        <title>Sulforoseuscoccus oceanibium gen. nov., sp. nov., a representative of the phylum Verrucomicrobia with special cytoplasmic membrane, and proposal of Sulforoseuscoccusaceae fam. nov.</title>
        <authorList>
            <person name="Xi F."/>
        </authorList>
    </citation>
    <scope>NUCLEOTIDE SEQUENCE [LARGE SCALE GENOMIC DNA]</scope>
    <source>
        <strain evidence="1 2">T37</strain>
    </source>
</reference>
<keyword evidence="2" id="KW-1185">Reference proteome</keyword>
<dbReference type="Proteomes" id="UP000475117">
    <property type="component" value="Chromosome"/>
</dbReference>
<dbReference type="EMBL" id="CP066776">
    <property type="protein sequence ID" value="QQL44150.1"/>
    <property type="molecule type" value="Genomic_DNA"/>
</dbReference>
<dbReference type="RefSeq" id="WP_164362502.1">
    <property type="nucleotide sequence ID" value="NZ_CP066776.1"/>
</dbReference>
<organism evidence="1 2">
    <name type="scientific">Sulfuriroseicoccus oceanibius</name>
    <dbReference type="NCBI Taxonomy" id="2707525"/>
    <lineage>
        <taxon>Bacteria</taxon>
        <taxon>Pseudomonadati</taxon>
        <taxon>Verrucomicrobiota</taxon>
        <taxon>Verrucomicrobiia</taxon>
        <taxon>Verrucomicrobiales</taxon>
        <taxon>Verrucomicrobiaceae</taxon>
        <taxon>Sulfuriroseicoccus</taxon>
    </lineage>
</organism>
<dbReference type="KEGG" id="soa:G3M56_009605"/>
<gene>
    <name evidence="1" type="ORF">G3M56_009605</name>
</gene>
<evidence type="ECO:0000313" key="1">
    <source>
        <dbReference type="EMBL" id="QQL44150.1"/>
    </source>
</evidence>
<name>A0A6B3L9M6_9BACT</name>